<dbReference type="InterPro" id="IPR009091">
    <property type="entry name" value="RCC1/BLIP-II"/>
</dbReference>
<evidence type="ECO:0000313" key="3">
    <source>
        <dbReference type="EMBL" id="CAI2361682.1"/>
    </source>
</evidence>
<organism evidence="3 4">
    <name type="scientific">Euplotes crassus</name>
    <dbReference type="NCBI Taxonomy" id="5936"/>
    <lineage>
        <taxon>Eukaryota</taxon>
        <taxon>Sar</taxon>
        <taxon>Alveolata</taxon>
        <taxon>Ciliophora</taxon>
        <taxon>Intramacronucleata</taxon>
        <taxon>Spirotrichea</taxon>
        <taxon>Hypotrichia</taxon>
        <taxon>Euplotida</taxon>
        <taxon>Euplotidae</taxon>
        <taxon>Moneuplotes</taxon>
    </lineage>
</organism>
<sequence length="514" mass="59562">MASTLKQMTTTGGGAIDFDYEEEEKVDHKLQIEFTQMNTFILKADNTLFSFGGNSPCLGRDIAPEDSIDKPGQVIVGDNELIKKIATGKNHVLALTTKGKIYAWGKNSKGQLGIGSKGDKKSLPTRLDIPEDISDIFAGDCISMAICTPQMNKDRKDKRKIYSWGWNKYNKLFANKKHAKADIIICPTEIKLDVLKLGAPMDHDTNTYDMMFNLNSHDLNTMAFNIENNKVNQLHQNDRRIEQLSLENYKLKKEKKRLENLLKSRTEEMLEKFLKSENKIILGGSIEGNKSITNLTKMIAQTQNEREEAEKVKASNTIRIDELKQEIISFKNELQKFVGEKPTDDSEDQMKNQKLIFQLNKNIKRAEREKRKLDQDLENIYNLEEREKVFKSAIDELKTYITKDYLSKNENEIEDLVKKFYRLFKKSILTEFDVIAQENPDMGGAFDILEESRAKLSEIEKYNEKITKNNEDVTYDIYKMIKHIFTDNINLRKKVNGYIEAFLKQTENFRMKKY</sequence>
<feature type="coiled-coil region" evidence="2">
    <location>
        <begin position="241"/>
        <end position="386"/>
    </location>
</feature>
<dbReference type="InterPro" id="IPR051553">
    <property type="entry name" value="Ran_GTPase-activating"/>
</dbReference>
<evidence type="ECO:0000256" key="2">
    <source>
        <dbReference type="SAM" id="Coils"/>
    </source>
</evidence>
<reference evidence="3" key="1">
    <citation type="submission" date="2023-07" db="EMBL/GenBank/DDBJ databases">
        <authorList>
            <consortium name="AG Swart"/>
            <person name="Singh M."/>
            <person name="Singh A."/>
            <person name="Seah K."/>
            <person name="Emmerich C."/>
        </authorList>
    </citation>
    <scope>NUCLEOTIDE SEQUENCE</scope>
    <source>
        <strain evidence="3">DP1</strain>
    </source>
</reference>
<dbReference type="InterPro" id="IPR000408">
    <property type="entry name" value="Reg_chr_condens"/>
</dbReference>
<evidence type="ECO:0000313" key="4">
    <source>
        <dbReference type="Proteomes" id="UP001295684"/>
    </source>
</evidence>
<dbReference type="PANTHER" id="PTHR45982">
    <property type="entry name" value="REGULATOR OF CHROMOSOME CONDENSATION"/>
    <property type="match status" value="1"/>
</dbReference>
<comment type="caution">
    <text evidence="3">The sequence shown here is derived from an EMBL/GenBank/DDBJ whole genome shotgun (WGS) entry which is preliminary data.</text>
</comment>
<evidence type="ECO:0000256" key="1">
    <source>
        <dbReference type="PROSITE-ProRule" id="PRU00235"/>
    </source>
</evidence>
<keyword evidence="4" id="KW-1185">Reference proteome</keyword>
<dbReference type="EMBL" id="CAMPGE010002870">
    <property type="protein sequence ID" value="CAI2361682.1"/>
    <property type="molecule type" value="Genomic_DNA"/>
</dbReference>
<accession>A0AAD1X7J1</accession>
<proteinExistence type="predicted"/>
<dbReference type="PROSITE" id="PS50012">
    <property type="entry name" value="RCC1_3"/>
    <property type="match status" value="2"/>
</dbReference>
<gene>
    <name evidence="3" type="ORF">ECRASSUSDP1_LOCUS2994</name>
</gene>
<feature type="repeat" description="RCC1" evidence="1">
    <location>
        <begin position="99"/>
        <end position="149"/>
    </location>
</feature>
<dbReference type="SUPFAM" id="SSF50985">
    <property type="entry name" value="RCC1/BLIP-II"/>
    <property type="match status" value="1"/>
</dbReference>
<name>A0AAD1X7J1_EUPCR</name>
<dbReference type="PANTHER" id="PTHR45982:SF1">
    <property type="entry name" value="REGULATOR OF CHROMOSOME CONDENSATION"/>
    <property type="match status" value="1"/>
</dbReference>
<dbReference type="Proteomes" id="UP001295684">
    <property type="component" value="Unassembled WGS sequence"/>
</dbReference>
<keyword evidence="2" id="KW-0175">Coiled coil</keyword>
<feature type="repeat" description="RCC1" evidence="1">
    <location>
        <begin position="46"/>
        <end position="98"/>
    </location>
</feature>
<dbReference type="AlphaFoldDB" id="A0AAD1X7J1"/>
<dbReference type="Gene3D" id="2.130.10.30">
    <property type="entry name" value="Regulator of chromosome condensation 1/beta-lactamase-inhibitor protein II"/>
    <property type="match status" value="1"/>
</dbReference>
<protein>
    <submittedName>
        <fullName evidence="3">Uncharacterized protein</fullName>
    </submittedName>
</protein>
<dbReference type="Pfam" id="PF00415">
    <property type="entry name" value="RCC1"/>
    <property type="match status" value="1"/>
</dbReference>